<protein>
    <submittedName>
        <fullName evidence="2">DUF2807 domain-containing protein</fullName>
    </submittedName>
</protein>
<evidence type="ECO:0000313" key="3">
    <source>
        <dbReference type="Proteomes" id="UP000647133"/>
    </source>
</evidence>
<comment type="caution">
    <text evidence="2">The sequence shown here is derived from an EMBL/GenBank/DDBJ whole genome shotgun (WGS) entry which is preliminary data.</text>
</comment>
<reference evidence="2 3" key="1">
    <citation type="submission" date="2020-09" db="EMBL/GenBank/DDBJ databases">
        <title>Echinicola sp. CAU 1574 isolated from sand of Sido Beach.</title>
        <authorList>
            <person name="Kim W."/>
        </authorList>
    </citation>
    <scope>NUCLEOTIDE SEQUENCE [LARGE SCALE GENOMIC DNA]</scope>
    <source>
        <strain evidence="2 3">CAU 1574</strain>
    </source>
</reference>
<organism evidence="2 3">
    <name type="scientific">Echinicola arenosa</name>
    <dbReference type="NCBI Taxonomy" id="2774144"/>
    <lineage>
        <taxon>Bacteria</taxon>
        <taxon>Pseudomonadati</taxon>
        <taxon>Bacteroidota</taxon>
        <taxon>Cytophagia</taxon>
        <taxon>Cytophagales</taxon>
        <taxon>Cyclobacteriaceae</taxon>
        <taxon>Echinicola</taxon>
    </lineage>
</organism>
<keyword evidence="3" id="KW-1185">Reference proteome</keyword>
<name>A0ABR9AGR9_9BACT</name>
<evidence type="ECO:0000313" key="2">
    <source>
        <dbReference type="EMBL" id="MBD8487948.1"/>
    </source>
</evidence>
<evidence type="ECO:0000259" key="1">
    <source>
        <dbReference type="Pfam" id="PF10988"/>
    </source>
</evidence>
<dbReference type="EMBL" id="JACYTQ010000001">
    <property type="protein sequence ID" value="MBD8487948.1"/>
    <property type="molecule type" value="Genomic_DNA"/>
</dbReference>
<dbReference type="Gene3D" id="2.160.20.120">
    <property type="match status" value="1"/>
</dbReference>
<dbReference type="InterPro" id="IPR021255">
    <property type="entry name" value="DUF2807"/>
</dbReference>
<gene>
    <name evidence="2" type="ORF">IFO69_04210</name>
</gene>
<feature type="domain" description="Putative auto-transporter adhesin head GIN" evidence="1">
    <location>
        <begin position="34"/>
        <end position="214"/>
    </location>
</feature>
<dbReference type="Proteomes" id="UP000647133">
    <property type="component" value="Unassembled WGS sequence"/>
</dbReference>
<dbReference type="RefSeq" id="WP_192008614.1">
    <property type="nucleotide sequence ID" value="NZ_JACYTQ010000001.1"/>
</dbReference>
<proteinExistence type="predicted"/>
<accession>A0ABR9AGR9</accession>
<dbReference type="Pfam" id="PF10988">
    <property type="entry name" value="DUF2807"/>
    <property type="match status" value="1"/>
</dbReference>
<sequence>MKNQIKLILVFALVAIGSKTRAQTSEASRDLGIFNAVEVANSIEAELIKGEAYKVEIFASGIDESNIETEVEDRQLKVKIGKGSFGSNSVKVKITYAGELDKIEASTSAKIFVKDVIKSKNLTLFAQTSSYLEAKVNVLKLKLEANTNGKLFVEGSTTDLDLEAYTKANISADGLVTENAEVRTNTAAESVVTVKSSIKGTAGTAGKVWYIGDPGMVDVKTNTGGDIARKKN</sequence>